<dbReference type="VEuPathDB" id="TriTrypDB:TRSC58_04250"/>
<organism evidence="1 2">
    <name type="scientific">Trypanosoma rangeli SC58</name>
    <dbReference type="NCBI Taxonomy" id="429131"/>
    <lineage>
        <taxon>Eukaryota</taxon>
        <taxon>Discoba</taxon>
        <taxon>Euglenozoa</taxon>
        <taxon>Kinetoplastea</taxon>
        <taxon>Metakinetoplastina</taxon>
        <taxon>Trypanosomatida</taxon>
        <taxon>Trypanosomatidae</taxon>
        <taxon>Trypanosoma</taxon>
        <taxon>Herpetosoma</taxon>
    </lineage>
</organism>
<accession>A0A061J1A3</accession>
<name>A0A061J1A3_TRYRA</name>
<dbReference type="AlphaFoldDB" id="A0A061J1A3"/>
<proteinExistence type="predicted"/>
<dbReference type="Proteomes" id="UP000031737">
    <property type="component" value="Unassembled WGS sequence"/>
</dbReference>
<dbReference type="EMBL" id="AUPL01004250">
    <property type="protein sequence ID" value="ESL08055.1"/>
    <property type="molecule type" value="Genomic_DNA"/>
</dbReference>
<reference evidence="1 2" key="1">
    <citation type="submission" date="2013-07" db="EMBL/GenBank/DDBJ databases">
        <authorList>
            <person name="Stoco P.H."/>
            <person name="Wagner G."/>
            <person name="Gerber A."/>
            <person name="Zaha A."/>
            <person name="Thompson C."/>
            <person name="Bartholomeu D.C."/>
            <person name="Luckemeyer D.D."/>
            <person name="Bahia D."/>
            <person name="Loreto E."/>
            <person name="Prestes E.B."/>
            <person name="Lima F.M."/>
            <person name="Rodrigues-Luiz G."/>
            <person name="Vallejo G.A."/>
            <person name="Filho J.F."/>
            <person name="Monteiro K.M."/>
            <person name="Tyler K.M."/>
            <person name="de Almeida L.G."/>
            <person name="Ortiz M.F."/>
            <person name="Siervo M.A."/>
            <person name="de Moraes M.H."/>
            <person name="Cunha O.L."/>
            <person name="Mendonca-Neto R."/>
            <person name="Silva R."/>
            <person name="Teixeira S.M."/>
            <person name="Murta S.M."/>
            <person name="Sincero T.C."/>
            <person name="Mendes T.A."/>
            <person name="Urmenyi T.P."/>
            <person name="Silva V.G."/>
            <person name="da Rocha W.D."/>
            <person name="Andersson B."/>
            <person name="Romanha A.J."/>
            <person name="Steindel M."/>
            <person name="de Vasconcelos A.T."/>
            <person name="Grisard E.C."/>
        </authorList>
    </citation>
    <scope>NUCLEOTIDE SEQUENCE [LARGE SCALE GENOMIC DNA]</scope>
    <source>
        <strain evidence="1 2">SC58</strain>
    </source>
</reference>
<evidence type="ECO:0000313" key="2">
    <source>
        <dbReference type="Proteomes" id="UP000031737"/>
    </source>
</evidence>
<evidence type="ECO:0000313" key="1">
    <source>
        <dbReference type="EMBL" id="ESL08055.1"/>
    </source>
</evidence>
<comment type="caution">
    <text evidence="1">The sequence shown here is derived from an EMBL/GenBank/DDBJ whole genome shotgun (WGS) entry which is preliminary data.</text>
</comment>
<feature type="non-terminal residue" evidence="1">
    <location>
        <position position="90"/>
    </location>
</feature>
<keyword evidence="2" id="KW-1185">Reference proteome</keyword>
<sequence>MGVLGLRKFIDASSCTRFLPETAQDAEAPSCAHSGETTHAAAAAATTGDRPALFSSPTVTPHADHILVDLNCIIHACFGRGAPRRRSGSG</sequence>
<evidence type="ECO:0008006" key="3">
    <source>
        <dbReference type="Google" id="ProtNLM"/>
    </source>
</evidence>
<protein>
    <recommendedName>
        <fullName evidence="3">Xrn1 N-terminal domain-containing protein</fullName>
    </recommendedName>
</protein>
<gene>
    <name evidence="1" type="ORF">TRSC58_04250</name>
</gene>